<comment type="caution">
    <text evidence="1">The sequence shown here is derived from an EMBL/GenBank/DDBJ whole genome shotgun (WGS) entry which is preliminary data.</text>
</comment>
<organism evidence="1 2">
    <name type="scientific">Vibrio vulnificus</name>
    <dbReference type="NCBI Taxonomy" id="672"/>
    <lineage>
        <taxon>Bacteria</taxon>
        <taxon>Pseudomonadati</taxon>
        <taxon>Pseudomonadota</taxon>
        <taxon>Gammaproteobacteria</taxon>
        <taxon>Vibrionales</taxon>
        <taxon>Vibrionaceae</taxon>
        <taxon>Vibrio</taxon>
    </lineage>
</organism>
<dbReference type="Proteomes" id="UP000664056">
    <property type="component" value="Unassembled WGS sequence"/>
</dbReference>
<dbReference type="RefSeq" id="WP_011152184.1">
    <property type="nucleotide sequence ID" value="NZ_CBCSFK010000001.1"/>
</dbReference>
<dbReference type="AlphaFoldDB" id="A0AAW4H6P8"/>
<name>A0AAW4H6P8_VIBVL</name>
<gene>
    <name evidence="1" type="ORF">J0J18_02180</name>
</gene>
<dbReference type="EMBL" id="JAFKOQ010000001">
    <property type="protein sequence ID" value="MBN8120525.1"/>
    <property type="molecule type" value="Genomic_DNA"/>
</dbReference>
<protein>
    <submittedName>
        <fullName evidence="1">AlpA family phage regulatory protein</fullName>
    </submittedName>
</protein>
<accession>A0AAW4H6P8</accession>
<reference evidence="1" key="1">
    <citation type="submission" date="2021-03" db="EMBL/GenBank/DDBJ databases">
        <title>Study of the foodborne Vibrio vulnificus isolates from China.</title>
        <authorList>
            <person name="Zheng Z."/>
            <person name="Ye L."/>
        </authorList>
    </citation>
    <scope>NUCLEOTIDE SEQUENCE</scope>
    <source>
        <strain evidence="1">Vv1582</strain>
    </source>
</reference>
<proteinExistence type="predicted"/>
<evidence type="ECO:0000313" key="1">
    <source>
        <dbReference type="EMBL" id="MBN8120525.1"/>
    </source>
</evidence>
<sequence>MTDKNSKNTSLKHLPRTNPLLIRRKEIIELFGRSGSFVDSFIKKQEDFPKQVSYGCYSRKEVEEWLKNKGFL</sequence>
<evidence type="ECO:0000313" key="2">
    <source>
        <dbReference type="Proteomes" id="UP000664056"/>
    </source>
</evidence>